<dbReference type="Proteomes" id="UP001215280">
    <property type="component" value="Unassembled WGS sequence"/>
</dbReference>
<evidence type="ECO:0000259" key="1">
    <source>
        <dbReference type="Pfam" id="PF22917"/>
    </source>
</evidence>
<evidence type="ECO:0000313" key="2">
    <source>
        <dbReference type="EMBL" id="KAJ7741600.1"/>
    </source>
</evidence>
<protein>
    <recommendedName>
        <fullName evidence="1">PRISE-like Rossmann-fold domain-containing protein</fullName>
    </recommendedName>
</protein>
<sequence>MALGNGMLRVLAQSPSRWSKIDCLSRRPPVNADSLPPNATHVPVDFISSPDAIAKTLKEHGKLWSNAEELTAQNTALLANFLSALTLANIAPRRVMLQTGAKHYGVHLGSPKVPQDETDPRVLVESNLYYPQEDLLFDWCARIGAAWNVIRPGPILGAVPDAAMNLA</sequence>
<dbReference type="EMBL" id="JARJLG010000122">
    <property type="protein sequence ID" value="KAJ7741600.1"/>
    <property type="molecule type" value="Genomic_DNA"/>
</dbReference>
<dbReference type="InterPro" id="IPR036291">
    <property type="entry name" value="NAD(P)-bd_dom_sf"/>
</dbReference>
<dbReference type="Pfam" id="PF22917">
    <property type="entry name" value="PRISE"/>
    <property type="match status" value="1"/>
</dbReference>
<name>A0AAD7IGT1_9AGAR</name>
<dbReference type="Gene3D" id="3.40.50.720">
    <property type="entry name" value="NAD(P)-binding Rossmann-like Domain"/>
    <property type="match status" value="1"/>
</dbReference>
<dbReference type="SUPFAM" id="SSF51735">
    <property type="entry name" value="NAD(P)-binding Rossmann-fold domains"/>
    <property type="match status" value="1"/>
</dbReference>
<keyword evidence="3" id="KW-1185">Reference proteome</keyword>
<dbReference type="AlphaFoldDB" id="A0AAD7IGT1"/>
<dbReference type="PANTHER" id="PTHR32487:SF29">
    <property type="entry name" value="NAD-DEPENDENT EPIMERASE_DEHYDRATASE DOMAIN-CONTAINING PROTEIN"/>
    <property type="match status" value="1"/>
</dbReference>
<feature type="domain" description="PRISE-like Rossmann-fold" evidence="1">
    <location>
        <begin position="74"/>
        <end position="163"/>
    </location>
</feature>
<dbReference type="PANTHER" id="PTHR32487">
    <property type="entry name" value="3-OXO-DELTA(4,5)-STEROID 5-BETA-REDUCTASE"/>
    <property type="match status" value="1"/>
</dbReference>
<gene>
    <name evidence="2" type="ORF">DFH07DRAFT_964943</name>
</gene>
<evidence type="ECO:0000313" key="3">
    <source>
        <dbReference type="Proteomes" id="UP001215280"/>
    </source>
</evidence>
<proteinExistence type="predicted"/>
<accession>A0AAD7IGT1</accession>
<organism evidence="2 3">
    <name type="scientific">Mycena maculata</name>
    <dbReference type="NCBI Taxonomy" id="230809"/>
    <lineage>
        <taxon>Eukaryota</taxon>
        <taxon>Fungi</taxon>
        <taxon>Dikarya</taxon>
        <taxon>Basidiomycota</taxon>
        <taxon>Agaricomycotina</taxon>
        <taxon>Agaricomycetes</taxon>
        <taxon>Agaricomycetidae</taxon>
        <taxon>Agaricales</taxon>
        <taxon>Marasmiineae</taxon>
        <taxon>Mycenaceae</taxon>
        <taxon>Mycena</taxon>
    </lineage>
</organism>
<reference evidence="2" key="1">
    <citation type="submission" date="2023-03" db="EMBL/GenBank/DDBJ databases">
        <title>Massive genome expansion in bonnet fungi (Mycena s.s.) driven by repeated elements and novel gene families across ecological guilds.</title>
        <authorList>
            <consortium name="Lawrence Berkeley National Laboratory"/>
            <person name="Harder C.B."/>
            <person name="Miyauchi S."/>
            <person name="Viragh M."/>
            <person name="Kuo A."/>
            <person name="Thoen E."/>
            <person name="Andreopoulos B."/>
            <person name="Lu D."/>
            <person name="Skrede I."/>
            <person name="Drula E."/>
            <person name="Henrissat B."/>
            <person name="Morin E."/>
            <person name="Kohler A."/>
            <person name="Barry K."/>
            <person name="LaButti K."/>
            <person name="Morin E."/>
            <person name="Salamov A."/>
            <person name="Lipzen A."/>
            <person name="Mereny Z."/>
            <person name="Hegedus B."/>
            <person name="Baldrian P."/>
            <person name="Stursova M."/>
            <person name="Weitz H."/>
            <person name="Taylor A."/>
            <person name="Grigoriev I.V."/>
            <person name="Nagy L.G."/>
            <person name="Martin F."/>
            <person name="Kauserud H."/>
        </authorList>
    </citation>
    <scope>NUCLEOTIDE SEQUENCE</scope>
    <source>
        <strain evidence="2">CBHHK188m</strain>
    </source>
</reference>
<dbReference type="InterPro" id="IPR055222">
    <property type="entry name" value="PRISE-like_Rossmann-fold"/>
</dbReference>
<comment type="caution">
    <text evidence="2">The sequence shown here is derived from an EMBL/GenBank/DDBJ whole genome shotgun (WGS) entry which is preliminary data.</text>
</comment>